<protein>
    <submittedName>
        <fullName evidence="1">Uncharacterized protein</fullName>
    </submittedName>
</protein>
<proteinExistence type="predicted"/>
<accession>A0A3Q8XCB4</accession>
<reference evidence="1 2" key="1">
    <citation type="submission" date="2017-06" db="EMBL/GenBank/DDBJ databases">
        <title>Complete Genome Sequence of the Carbazole-Degrading Bacterium Acinetobacter johnsonii IC001.</title>
        <authorList>
            <person name="Vejarano F."/>
            <person name="Suzuki-Minakuchi C."/>
            <person name="Ohtsubo Y."/>
            <person name="Tsuda M."/>
            <person name="Okada K."/>
            <person name="Nojiri H."/>
        </authorList>
    </citation>
    <scope>NUCLEOTIDE SEQUENCE [LARGE SCALE GENOMIC DNA]</scope>
    <source>
        <strain evidence="1 2">IC001</strain>
    </source>
</reference>
<evidence type="ECO:0000313" key="2">
    <source>
        <dbReference type="Proteomes" id="UP000276980"/>
    </source>
</evidence>
<name>A0A3Q8XCB4_ACIJO</name>
<dbReference type="EMBL" id="CP022298">
    <property type="protein sequence ID" value="AZN62710.1"/>
    <property type="molecule type" value="Genomic_DNA"/>
</dbReference>
<sequence>MMLFNAMEKMEATNQLNFITGLSHNQRYIPIPSFNYLELIQKIKKGNRFRIFTNNLTAFPHPNIPNLYKTNLGDTVYNHIFDNLQNPYTTGQFQSAWIHPEIALLSQLMLKHNLHQFNLDAYQQIEHACETCFADFKVHIQTRAFTSQIQSWITRYRSCSNRYDRFFEFIYGESSNFELHSLIVQRKRPNGLEPTFGDHDFRSMTAYEIVKEKCNEIIQDVWKKRSKNNVLGILSREEIDIYQTCSIRLIFIVEKEYSDLVQFKDTHLYEMLEPHFIELNNDRIALGNIGTINSGIAPLFQEQEQNYYDLKQIHVGNRLNALKAQLVIPNYLFRIGDDSCSLNIERGQTQYNR</sequence>
<gene>
    <name evidence="1" type="ORF">CFH90_01060</name>
</gene>
<dbReference type="AlphaFoldDB" id="A0A3Q8XCB4"/>
<evidence type="ECO:0000313" key="1">
    <source>
        <dbReference type="EMBL" id="AZN62710.1"/>
    </source>
</evidence>
<dbReference type="Proteomes" id="UP000276980">
    <property type="component" value="Chromosome"/>
</dbReference>
<organism evidence="1 2">
    <name type="scientific">Acinetobacter johnsonii</name>
    <dbReference type="NCBI Taxonomy" id="40214"/>
    <lineage>
        <taxon>Bacteria</taxon>
        <taxon>Pseudomonadati</taxon>
        <taxon>Pseudomonadota</taxon>
        <taxon>Gammaproteobacteria</taxon>
        <taxon>Moraxellales</taxon>
        <taxon>Moraxellaceae</taxon>
        <taxon>Acinetobacter</taxon>
    </lineage>
</organism>